<feature type="transmembrane region" description="Helical" evidence="7">
    <location>
        <begin position="86"/>
        <end position="109"/>
    </location>
</feature>
<dbReference type="PANTHER" id="PTHR43386">
    <property type="entry name" value="OLIGOPEPTIDE TRANSPORT SYSTEM PERMEASE PROTEIN APPC"/>
    <property type="match status" value="1"/>
</dbReference>
<gene>
    <name evidence="9" type="ORF">E1267_41425</name>
</gene>
<dbReference type="InterPro" id="IPR035906">
    <property type="entry name" value="MetI-like_sf"/>
</dbReference>
<dbReference type="Gene3D" id="1.10.3720.10">
    <property type="entry name" value="MetI-like"/>
    <property type="match status" value="1"/>
</dbReference>
<feature type="transmembrane region" description="Helical" evidence="7">
    <location>
        <begin position="204"/>
        <end position="228"/>
    </location>
</feature>
<dbReference type="GO" id="GO:0055085">
    <property type="term" value="P:transmembrane transport"/>
    <property type="evidence" value="ECO:0007669"/>
    <property type="project" value="InterPro"/>
</dbReference>
<dbReference type="Proteomes" id="UP000295157">
    <property type="component" value="Unassembled WGS sequence"/>
</dbReference>
<dbReference type="OrthoDB" id="6637947at2"/>
<name>A0A4R4MJ82_9ACTN</name>
<protein>
    <submittedName>
        <fullName evidence="9">ABC transporter permease</fullName>
    </submittedName>
</protein>
<evidence type="ECO:0000256" key="2">
    <source>
        <dbReference type="ARBA" id="ARBA00022448"/>
    </source>
</evidence>
<evidence type="ECO:0000313" key="9">
    <source>
        <dbReference type="EMBL" id="TDB95868.1"/>
    </source>
</evidence>
<dbReference type="SUPFAM" id="SSF161098">
    <property type="entry name" value="MetI-like"/>
    <property type="match status" value="1"/>
</dbReference>
<dbReference type="Pfam" id="PF12911">
    <property type="entry name" value="OppC_N"/>
    <property type="match status" value="1"/>
</dbReference>
<keyword evidence="4 7" id="KW-0812">Transmembrane</keyword>
<evidence type="ECO:0000259" key="8">
    <source>
        <dbReference type="PROSITE" id="PS50928"/>
    </source>
</evidence>
<dbReference type="AlphaFoldDB" id="A0A4R4MJ82"/>
<comment type="caution">
    <text evidence="9">The sequence shown here is derived from an EMBL/GenBank/DDBJ whole genome shotgun (WGS) entry which is preliminary data.</text>
</comment>
<sequence length="286" mass="29873">MTAITTGRRDTLGRRLAGRRDVAAALGVLAVLTLVALTAPLIAPHDPVDQDLLHRLEGPSAAHWLGTDESGRDVLSRLLHGTRVSLGASLLAVSVATVCGVPLGLLAGYLGRGADLVLSRIADALLSIPGLVLAIAIATALGPSLTNAMIAVGVVYAPGFYRVARGATMTVRGQTYIQAAITTGCSTTRILWRHVLPNVGTPLIVKAFLTFGYAILAEASLSFLGLGVQPPLASWGSMLKRAVRYLEQAPMLVVLPGLVILVAVLAFNTVGDGLRDALARRDREPT</sequence>
<comment type="subcellular location">
    <subcellularLocation>
        <location evidence="1 7">Cell membrane</location>
        <topology evidence="1 7">Multi-pass membrane protein</topology>
    </subcellularLocation>
</comment>
<feature type="transmembrane region" description="Helical" evidence="7">
    <location>
        <begin position="21"/>
        <end position="43"/>
    </location>
</feature>
<dbReference type="EMBL" id="SMJZ01000304">
    <property type="protein sequence ID" value="TDB95868.1"/>
    <property type="molecule type" value="Genomic_DNA"/>
</dbReference>
<keyword evidence="3" id="KW-1003">Cell membrane</keyword>
<dbReference type="InterPro" id="IPR050366">
    <property type="entry name" value="BP-dependent_transpt_permease"/>
</dbReference>
<organism evidence="9 10">
    <name type="scientific">Nonomuraea longispora</name>
    <dbReference type="NCBI Taxonomy" id="1848320"/>
    <lineage>
        <taxon>Bacteria</taxon>
        <taxon>Bacillati</taxon>
        <taxon>Actinomycetota</taxon>
        <taxon>Actinomycetes</taxon>
        <taxon>Streptosporangiales</taxon>
        <taxon>Streptosporangiaceae</taxon>
        <taxon>Nonomuraea</taxon>
    </lineage>
</organism>
<evidence type="ECO:0000256" key="1">
    <source>
        <dbReference type="ARBA" id="ARBA00004651"/>
    </source>
</evidence>
<reference evidence="9 10" key="1">
    <citation type="submission" date="2019-02" db="EMBL/GenBank/DDBJ databases">
        <title>Draft genome sequences of novel Actinobacteria.</title>
        <authorList>
            <person name="Sahin N."/>
            <person name="Ay H."/>
            <person name="Saygin H."/>
        </authorList>
    </citation>
    <scope>NUCLEOTIDE SEQUENCE [LARGE SCALE GENOMIC DNA]</scope>
    <source>
        <strain evidence="9 10">KC201</strain>
    </source>
</reference>
<evidence type="ECO:0000256" key="4">
    <source>
        <dbReference type="ARBA" id="ARBA00022692"/>
    </source>
</evidence>
<dbReference type="Pfam" id="PF00528">
    <property type="entry name" value="BPD_transp_1"/>
    <property type="match status" value="1"/>
</dbReference>
<dbReference type="PANTHER" id="PTHR43386:SF25">
    <property type="entry name" value="PEPTIDE ABC TRANSPORTER PERMEASE PROTEIN"/>
    <property type="match status" value="1"/>
</dbReference>
<keyword evidence="6 7" id="KW-0472">Membrane</keyword>
<accession>A0A4R4MJ82</accession>
<dbReference type="GO" id="GO:0005886">
    <property type="term" value="C:plasma membrane"/>
    <property type="evidence" value="ECO:0007669"/>
    <property type="project" value="UniProtKB-SubCell"/>
</dbReference>
<evidence type="ECO:0000256" key="7">
    <source>
        <dbReference type="RuleBase" id="RU363032"/>
    </source>
</evidence>
<feature type="transmembrane region" description="Helical" evidence="7">
    <location>
        <begin position="249"/>
        <end position="267"/>
    </location>
</feature>
<keyword evidence="10" id="KW-1185">Reference proteome</keyword>
<feature type="transmembrane region" description="Helical" evidence="7">
    <location>
        <begin position="121"/>
        <end position="141"/>
    </location>
</feature>
<feature type="domain" description="ABC transmembrane type-1" evidence="8">
    <location>
        <begin position="82"/>
        <end position="271"/>
    </location>
</feature>
<evidence type="ECO:0000313" key="10">
    <source>
        <dbReference type="Proteomes" id="UP000295157"/>
    </source>
</evidence>
<evidence type="ECO:0000256" key="3">
    <source>
        <dbReference type="ARBA" id="ARBA00022475"/>
    </source>
</evidence>
<keyword evidence="2 7" id="KW-0813">Transport</keyword>
<dbReference type="PROSITE" id="PS50928">
    <property type="entry name" value="ABC_TM1"/>
    <property type="match status" value="1"/>
</dbReference>
<dbReference type="RefSeq" id="WP_132341423.1">
    <property type="nucleotide sequence ID" value="NZ_SMJZ01000304.1"/>
</dbReference>
<proteinExistence type="inferred from homology"/>
<dbReference type="InterPro" id="IPR025966">
    <property type="entry name" value="OppC_N"/>
</dbReference>
<feature type="transmembrane region" description="Helical" evidence="7">
    <location>
        <begin position="147"/>
        <end position="164"/>
    </location>
</feature>
<evidence type="ECO:0000256" key="5">
    <source>
        <dbReference type="ARBA" id="ARBA00022989"/>
    </source>
</evidence>
<evidence type="ECO:0000256" key="6">
    <source>
        <dbReference type="ARBA" id="ARBA00023136"/>
    </source>
</evidence>
<dbReference type="CDD" id="cd06261">
    <property type="entry name" value="TM_PBP2"/>
    <property type="match status" value="1"/>
</dbReference>
<keyword evidence="5 7" id="KW-1133">Transmembrane helix</keyword>
<comment type="similarity">
    <text evidence="7">Belongs to the binding-protein-dependent transport system permease family.</text>
</comment>
<dbReference type="InterPro" id="IPR000515">
    <property type="entry name" value="MetI-like"/>
</dbReference>